<evidence type="ECO:0000256" key="5">
    <source>
        <dbReference type="SAM" id="MobiDB-lite"/>
    </source>
</evidence>
<keyword evidence="8" id="KW-1185">Reference proteome</keyword>
<dbReference type="InterPro" id="IPR036259">
    <property type="entry name" value="MFS_trans_sf"/>
</dbReference>
<sequence length="436" mass="47909">MEGTTIDQQESVLKPRKSHAIGEPVPSSTMTGASTTEEHHRLTWSDYGNLAMLYALCFCQGIPTGLAGATIPATFKAFLPYGTVGLFSLTAIPYCFKLLWAPIIDFCWNYQIGRRMTWVLPTQILSGLMLVVAGIWTRSSFAKVQDGSEIRHETLYISAWVLVCLSGAVQSCVIDGWSVELLRKEKVHWVGSVHTLGGISGNFVAYTLFMFTFKDRLKYAEEAADVLAKFISYWGIFFLGVAALLPLLKREEKSKQNTKRAFGEAYTTVVSICRIRPVQHTIFIHLVARLAFEVNDGATDLKLLDQGTPNATIASLVLMVMPFDLASAYAAGYLSRVYQPLTIWQVAYMLRLLSAGVAAIVVAVVPYGPPSALSLAAIYLQRVSSVVSGTIMFTTFLQFHLRIADPIASGTYMTILATAQNIGDASQWAKLVSQSQ</sequence>
<dbReference type="Proteomes" id="UP000237631">
    <property type="component" value="Unassembled WGS sequence"/>
</dbReference>
<dbReference type="PANTHER" id="PTHR12778:SF9">
    <property type="entry name" value="ACETYL-COENZYME A TRANSPORTER 1"/>
    <property type="match status" value="1"/>
</dbReference>
<feature type="transmembrane region" description="Helical" evidence="6">
    <location>
        <begin position="231"/>
        <end position="248"/>
    </location>
</feature>
<organism evidence="7 8">
    <name type="scientific">Cercospora berteroae</name>
    <dbReference type="NCBI Taxonomy" id="357750"/>
    <lineage>
        <taxon>Eukaryota</taxon>
        <taxon>Fungi</taxon>
        <taxon>Dikarya</taxon>
        <taxon>Ascomycota</taxon>
        <taxon>Pezizomycotina</taxon>
        <taxon>Dothideomycetes</taxon>
        <taxon>Dothideomycetidae</taxon>
        <taxon>Mycosphaerellales</taxon>
        <taxon>Mycosphaerellaceae</taxon>
        <taxon>Cercospora</taxon>
    </lineage>
</organism>
<feature type="transmembrane region" description="Helical" evidence="6">
    <location>
        <begin position="77"/>
        <end position="96"/>
    </location>
</feature>
<dbReference type="Pfam" id="PF13000">
    <property type="entry name" value="Acatn"/>
    <property type="match status" value="2"/>
</dbReference>
<proteinExistence type="predicted"/>
<evidence type="ECO:0000256" key="3">
    <source>
        <dbReference type="ARBA" id="ARBA00022989"/>
    </source>
</evidence>
<feature type="transmembrane region" description="Helical" evidence="6">
    <location>
        <begin position="379"/>
        <end position="399"/>
    </location>
</feature>
<evidence type="ECO:0000256" key="4">
    <source>
        <dbReference type="ARBA" id="ARBA00023136"/>
    </source>
</evidence>
<evidence type="ECO:0000313" key="8">
    <source>
        <dbReference type="Proteomes" id="UP000237631"/>
    </source>
</evidence>
<keyword evidence="4 6" id="KW-0472">Membrane</keyword>
<reference evidence="8" key="1">
    <citation type="journal article" date="2017" name="bioRxiv">
        <title>Conservation of a gene cluster reveals novel cercosporin biosynthetic mechanisms and extends production to the genus Colletotrichum.</title>
        <authorList>
            <person name="de Jonge R."/>
            <person name="Ebert M.K."/>
            <person name="Huitt-Roehl C.R."/>
            <person name="Pal P."/>
            <person name="Suttle J.C."/>
            <person name="Spanner R.E."/>
            <person name="Neubauer J.D."/>
            <person name="Jurick W.M.II."/>
            <person name="Stott K.A."/>
            <person name="Secor G.A."/>
            <person name="Thomma B.P.H.J."/>
            <person name="Van de Peer Y."/>
            <person name="Townsend C.A."/>
            <person name="Bolton M.D."/>
        </authorList>
    </citation>
    <scope>NUCLEOTIDE SEQUENCE [LARGE SCALE GENOMIC DNA]</scope>
    <source>
        <strain evidence="8">CBS538.71</strain>
    </source>
</reference>
<feature type="transmembrane region" description="Helical" evidence="6">
    <location>
        <begin position="312"/>
        <end position="334"/>
    </location>
</feature>
<dbReference type="InterPro" id="IPR024371">
    <property type="entry name" value="AcetylCoA_trans_1-like"/>
</dbReference>
<feature type="region of interest" description="Disordered" evidence="5">
    <location>
        <begin position="1"/>
        <end position="34"/>
    </location>
</feature>
<dbReference type="GO" id="GO:0016020">
    <property type="term" value="C:membrane"/>
    <property type="evidence" value="ECO:0007669"/>
    <property type="project" value="UniProtKB-SubCell"/>
</dbReference>
<gene>
    <name evidence="7" type="ORF">CBER1_09241</name>
</gene>
<feature type="transmembrane region" description="Helical" evidence="6">
    <location>
        <begin position="346"/>
        <end position="367"/>
    </location>
</feature>
<dbReference type="PANTHER" id="PTHR12778">
    <property type="entry name" value="SOLUTE CARRIER FAMILY 33 ACETYL-COA TRANSPORTER -RELATED"/>
    <property type="match status" value="1"/>
</dbReference>
<protein>
    <submittedName>
        <fullName evidence="7">Uncharacterized protein</fullName>
    </submittedName>
</protein>
<comment type="subcellular location">
    <subcellularLocation>
        <location evidence="1">Membrane</location>
        <topology evidence="1">Multi-pass membrane protein</topology>
    </subcellularLocation>
</comment>
<dbReference type="GO" id="GO:0008521">
    <property type="term" value="F:acetyl-CoA transmembrane transporter activity"/>
    <property type="evidence" value="ECO:0007669"/>
    <property type="project" value="InterPro"/>
</dbReference>
<dbReference type="OrthoDB" id="6415790at2759"/>
<evidence type="ECO:0000256" key="2">
    <source>
        <dbReference type="ARBA" id="ARBA00022692"/>
    </source>
</evidence>
<dbReference type="GO" id="GO:0035348">
    <property type="term" value="P:acetyl-CoA transmembrane transport"/>
    <property type="evidence" value="ECO:0007669"/>
    <property type="project" value="InterPro"/>
</dbReference>
<dbReference type="InterPro" id="IPR004752">
    <property type="entry name" value="AmpG_permease/AT-1"/>
</dbReference>
<feature type="compositionally biased region" description="Polar residues" evidence="5">
    <location>
        <begin position="1"/>
        <end position="11"/>
    </location>
</feature>
<keyword evidence="3 6" id="KW-1133">Transmembrane helix</keyword>
<evidence type="ECO:0000256" key="6">
    <source>
        <dbReference type="SAM" id="Phobius"/>
    </source>
</evidence>
<accession>A0A2S6BXX8</accession>
<feature type="transmembrane region" description="Helical" evidence="6">
    <location>
        <begin position="51"/>
        <end position="71"/>
    </location>
</feature>
<dbReference type="SUPFAM" id="SSF103473">
    <property type="entry name" value="MFS general substrate transporter"/>
    <property type="match status" value="1"/>
</dbReference>
<feature type="transmembrane region" description="Helical" evidence="6">
    <location>
        <begin position="157"/>
        <end position="177"/>
    </location>
</feature>
<keyword evidence="2 6" id="KW-0812">Transmembrane</keyword>
<dbReference type="AlphaFoldDB" id="A0A2S6BXX8"/>
<evidence type="ECO:0000313" key="7">
    <source>
        <dbReference type="EMBL" id="PPJ52309.1"/>
    </source>
</evidence>
<name>A0A2S6BXX8_9PEZI</name>
<feature type="transmembrane region" description="Helical" evidence="6">
    <location>
        <begin position="189"/>
        <end position="211"/>
    </location>
</feature>
<dbReference type="EMBL" id="PNEN01001707">
    <property type="protein sequence ID" value="PPJ52309.1"/>
    <property type="molecule type" value="Genomic_DNA"/>
</dbReference>
<feature type="transmembrane region" description="Helical" evidence="6">
    <location>
        <begin position="117"/>
        <end position="137"/>
    </location>
</feature>
<evidence type="ECO:0000256" key="1">
    <source>
        <dbReference type="ARBA" id="ARBA00004141"/>
    </source>
</evidence>
<comment type="caution">
    <text evidence="7">The sequence shown here is derived from an EMBL/GenBank/DDBJ whole genome shotgun (WGS) entry which is preliminary data.</text>
</comment>